<reference evidence="2 3" key="1">
    <citation type="submission" date="2021-06" db="EMBL/GenBank/DDBJ databases">
        <title>Caerostris extrusa draft genome.</title>
        <authorList>
            <person name="Kono N."/>
            <person name="Arakawa K."/>
        </authorList>
    </citation>
    <scope>NUCLEOTIDE SEQUENCE [LARGE SCALE GENOMIC DNA]</scope>
</reference>
<evidence type="ECO:0000313" key="3">
    <source>
        <dbReference type="Proteomes" id="UP001054945"/>
    </source>
</evidence>
<dbReference type="Proteomes" id="UP001054945">
    <property type="component" value="Unassembled WGS sequence"/>
</dbReference>
<organism evidence="2 3">
    <name type="scientific">Caerostris extrusa</name>
    <name type="common">Bark spider</name>
    <name type="synonym">Caerostris bankana</name>
    <dbReference type="NCBI Taxonomy" id="172846"/>
    <lineage>
        <taxon>Eukaryota</taxon>
        <taxon>Metazoa</taxon>
        <taxon>Ecdysozoa</taxon>
        <taxon>Arthropoda</taxon>
        <taxon>Chelicerata</taxon>
        <taxon>Arachnida</taxon>
        <taxon>Araneae</taxon>
        <taxon>Araneomorphae</taxon>
        <taxon>Entelegynae</taxon>
        <taxon>Araneoidea</taxon>
        <taxon>Araneidae</taxon>
        <taxon>Caerostris</taxon>
    </lineage>
</organism>
<dbReference type="EMBL" id="BPLR01017274">
    <property type="protein sequence ID" value="GIY89947.1"/>
    <property type="molecule type" value="Genomic_DNA"/>
</dbReference>
<gene>
    <name evidence="2" type="ORF">CEXT_124621</name>
</gene>
<evidence type="ECO:0000256" key="1">
    <source>
        <dbReference type="SAM" id="MobiDB-lite"/>
    </source>
</evidence>
<comment type="caution">
    <text evidence="2">The sequence shown here is derived from an EMBL/GenBank/DDBJ whole genome shotgun (WGS) entry which is preliminary data.</text>
</comment>
<name>A0AAV4X429_CAEEX</name>
<feature type="region of interest" description="Disordered" evidence="1">
    <location>
        <begin position="1"/>
        <end position="21"/>
    </location>
</feature>
<feature type="compositionally biased region" description="Basic residues" evidence="1">
    <location>
        <begin position="1"/>
        <end position="11"/>
    </location>
</feature>
<protein>
    <submittedName>
        <fullName evidence="2">Uncharacterized protein</fullName>
    </submittedName>
</protein>
<keyword evidence="3" id="KW-1185">Reference proteome</keyword>
<proteinExistence type="predicted"/>
<accession>A0AAV4X429</accession>
<sequence>MPRLTSTHHWRQTPSEQHSMAIGSMDRLGTVRQGWKVLREAFICSDSRKQRLASEPPNALQAIGGESKNVQNQNKMKLLFET</sequence>
<evidence type="ECO:0000313" key="2">
    <source>
        <dbReference type="EMBL" id="GIY89947.1"/>
    </source>
</evidence>
<dbReference type="AlphaFoldDB" id="A0AAV4X429"/>